<feature type="compositionally biased region" description="Low complexity" evidence="2">
    <location>
        <begin position="1"/>
        <end position="20"/>
    </location>
</feature>
<dbReference type="EMBL" id="ASPP01027958">
    <property type="protein sequence ID" value="ETO05584.1"/>
    <property type="molecule type" value="Genomic_DNA"/>
</dbReference>
<accession>X6LVD3</accession>
<evidence type="ECO:0000256" key="3">
    <source>
        <dbReference type="SAM" id="Phobius"/>
    </source>
</evidence>
<proteinExistence type="predicted"/>
<keyword evidence="5" id="KW-1185">Reference proteome</keyword>
<dbReference type="AlphaFoldDB" id="X6LVD3"/>
<feature type="coiled-coil region" evidence="1">
    <location>
        <begin position="32"/>
        <end position="66"/>
    </location>
</feature>
<keyword evidence="1" id="KW-0175">Coiled coil</keyword>
<name>X6LVD3_RETFI</name>
<comment type="caution">
    <text evidence="4">The sequence shown here is derived from an EMBL/GenBank/DDBJ whole genome shotgun (WGS) entry which is preliminary data.</text>
</comment>
<sequence length="175" mass="21050">MKEFINNNNNKSNGNGNNNDNGDDSKETYCYEEELEIKRIEEEIERRRLKKERKDYLRNKRKMESIRSWKKIIYYLNRDEVPTTKEGKYIYIFLLNKNEMFVCLYINAQIYSSPNNEGMDGQDSSNIIKYICVCLLYGACIIIDLCWFVCFLNFFFLTPLFFLKLGYCNYWLLSL</sequence>
<keyword evidence="3" id="KW-1133">Transmembrane helix</keyword>
<evidence type="ECO:0000256" key="2">
    <source>
        <dbReference type="SAM" id="MobiDB-lite"/>
    </source>
</evidence>
<dbReference type="Proteomes" id="UP000023152">
    <property type="component" value="Unassembled WGS sequence"/>
</dbReference>
<gene>
    <name evidence="4" type="ORF">RFI_31812</name>
</gene>
<keyword evidence="3" id="KW-0472">Membrane</keyword>
<protein>
    <submittedName>
        <fullName evidence="4">Uncharacterized protein</fullName>
    </submittedName>
</protein>
<organism evidence="4 5">
    <name type="scientific">Reticulomyxa filosa</name>
    <dbReference type="NCBI Taxonomy" id="46433"/>
    <lineage>
        <taxon>Eukaryota</taxon>
        <taxon>Sar</taxon>
        <taxon>Rhizaria</taxon>
        <taxon>Retaria</taxon>
        <taxon>Foraminifera</taxon>
        <taxon>Monothalamids</taxon>
        <taxon>Reticulomyxidae</taxon>
        <taxon>Reticulomyxa</taxon>
    </lineage>
</organism>
<reference evidence="4 5" key="1">
    <citation type="journal article" date="2013" name="Curr. Biol.">
        <title>The Genome of the Foraminiferan Reticulomyxa filosa.</title>
        <authorList>
            <person name="Glockner G."/>
            <person name="Hulsmann N."/>
            <person name="Schleicher M."/>
            <person name="Noegel A.A."/>
            <person name="Eichinger L."/>
            <person name="Gallinger C."/>
            <person name="Pawlowski J."/>
            <person name="Sierra R."/>
            <person name="Euteneuer U."/>
            <person name="Pillet L."/>
            <person name="Moustafa A."/>
            <person name="Platzer M."/>
            <person name="Groth M."/>
            <person name="Szafranski K."/>
            <person name="Schliwa M."/>
        </authorList>
    </citation>
    <scope>NUCLEOTIDE SEQUENCE [LARGE SCALE GENOMIC DNA]</scope>
</reference>
<evidence type="ECO:0000256" key="1">
    <source>
        <dbReference type="SAM" id="Coils"/>
    </source>
</evidence>
<keyword evidence="3" id="KW-0812">Transmembrane</keyword>
<evidence type="ECO:0000313" key="5">
    <source>
        <dbReference type="Proteomes" id="UP000023152"/>
    </source>
</evidence>
<feature type="region of interest" description="Disordered" evidence="2">
    <location>
        <begin position="1"/>
        <end position="26"/>
    </location>
</feature>
<evidence type="ECO:0000313" key="4">
    <source>
        <dbReference type="EMBL" id="ETO05584.1"/>
    </source>
</evidence>
<feature type="transmembrane region" description="Helical" evidence="3">
    <location>
        <begin position="135"/>
        <end position="163"/>
    </location>
</feature>